<dbReference type="EMBL" id="CAJPWZ010001847">
    <property type="protein sequence ID" value="CAG2225359.1"/>
    <property type="molecule type" value="Genomic_DNA"/>
</dbReference>
<dbReference type="OrthoDB" id="661148at2759"/>
<comment type="caution">
    <text evidence="1">The sequence shown here is derived from an EMBL/GenBank/DDBJ whole genome shotgun (WGS) entry which is preliminary data.</text>
</comment>
<reference evidence="1" key="1">
    <citation type="submission" date="2021-03" db="EMBL/GenBank/DDBJ databases">
        <authorList>
            <person name="Bekaert M."/>
        </authorList>
    </citation>
    <scope>NUCLEOTIDE SEQUENCE</scope>
</reference>
<dbReference type="AlphaFoldDB" id="A0A8S3T8E9"/>
<keyword evidence="2" id="KW-1185">Reference proteome</keyword>
<evidence type="ECO:0000313" key="1">
    <source>
        <dbReference type="EMBL" id="CAG2225359.1"/>
    </source>
</evidence>
<protein>
    <submittedName>
        <fullName evidence="1">Uncharacterized protein</fullName>
    </submittedName>
</protein>
<gene>
    <name evidence="1" type="ORF">MEDL_38508</name>
</gene>
<proteinExistence type="predicted"/>
<organism evidence="1 2">
    <name type="scientific">Mytilus edulis</name>
    <name type="common">Blue mussel</name>
    <dbReference type="NCBI Taxonomy" id="6550"/>
    <lineage>
        <taxon>Eukaryota</taxon>
        <taxon>Metazoa</taxon>
        <taxon>Spiralia</taxon>
        <taxon>Lophotrochozoa</taxon>
        <taxon>Mollusca</taxon>
        <taxon>Bivalvia</taxon>
        <taxon>Autobranchia</taxon>
        <taxon>Pteriomorphia</taxon>
        <taxon>Mytilida</taxon>
        <taxon>Mytiloidea</taxon>
        <taxon>Mytilidae</taxon>
        <taxon>Mytilinae</taxon>
        <taxon>Mytilus</taxon>
    </lineage>
</organism>
<name>A0A8S3T8E9_MYTED</name>
<sequence length="202" mass="23366">MAVAYNRKEVKIKDITSDIIIPENDIARLMYYLYSLDVVLKLDSIEYGSQKLRDYKNFHELTKLEVQEVIKLCSLLSPDKLEGEMYFHSEEMCKDVKYTNRFLQVDSTETAFAATFAATDTVFVGSVEVLVKKIMAYQTAWLNKYYIDPMDMLVRGVYNTRSNTMITTSTVVPFNSIRNTTRNNDNWVYTSNSESLDCCIIL</sequence>
<evidence type="ECO:0000313" key="2">
    <source>
        <dbReference type="Proteomes" id="UP000683360"/>
    </source>
</evidence>
<accession>A0A8S3T8E9</accession>
<dbReference type="Proteomes" id="UP000683360">
    <property type="component" value="Unassembled WGS sequence"/>
</dbReference>